<dbReference type="KEGG" id="chk:D4L85_04840"/>
<dbReference type="RefSeq" id="WP_119753253.1">
    <property type="nucleotide sequence ID" value="NZ_CP032382.1"/>
</dbReference>
<evidence type="ECO:0000313" key="2">
    <source>
        <dbReference type="Proteomes" id="UP000266183"/>
    </source>
</evidence>
<dbReference type="AlphaFoldDB" id="A0A385SHL5"/>
<dbReference type="OrthoDB" id="9839834at2"/>
<sequence>MDLLLIIFAAGLGFTAYSIVEKRVLNNIAMGRKVLLTYAIKNDKTKNELQWTGTIQRKVRIGNKSDNFVIKLNEPIIQDRSIFNEVVVRERLLGKYIGSNKATEVHLFLPKQSMIKNKYKWDAFVHVRWFTIQLQ</sequence>
<dbReference type="EMBL" id="CP032382">
    <property type="protein sequence ID" value="AYB29946.1"/>
    <property type="molecule type" value="Genomic_DNA"/>
</dbReference>
<protein>
    <submittedName>
        <fullName evidence="1">Uncharacterized protein</fullName>
    </submittedName>
</protein>
<dbReference type="Proteomes" id="UP000266183">
    <property type="component" value="Chromosome"/>
</dbReference>
<keyword evidence="2" id="KW-1185">Reference proteome</keyword>
<gene>
    <name evidence="1" type="ORF">D4L85_04840</name>
</gene>
<proteinExistence type="predicted"/>
<name>A0A385SHL5_9BACT</name>
<organism evidence="1 2">
    <name type="scientific">Chryseolinea soli</name>
    <dbReference type="NCBI Taxonomy" id="2321403"/>
    <lineage>
        <taxon>Bacteria</taxon>
        <taxon>Pseudomonadati</taxon>
        <taxon>Bacteroidota</taxon>
        <taxon>Cytophagia</taxon>
        <taxon>Cytophagales</taxon>
        <taxon>Fulvivirgaceae</taxon>
        <taxon>Chryseolinea</taxon>
    </lineage>
</organism>
<reference evidence="2" key="1">
    <citation type="submission" date="2018-09" db="EMBL/GenBank/DDBJ databases">
        <title>Chryseolinea sp. KIS68-18 isolated from soil.</title>
        <authorList>
            <person name="Weon H.-Y."/>
            <person name="Kwon S.-W."/>
            <person name="Lee S.A."/>
        </authorList>
    </citation>
    <scope>NUCLEOTIDE SEQUENCE [LARGE SCALE GENOMIC DNA]</scope>
    <source>
        <strain evidence="2">KIS68-18</strain>
    </source>
</reference>
<evidence type="ECO:0000313" key="1">
    <source>
        <dbReference type="EMBL" id="AYB29946.1"/>
    </source>
</evidence>
<accession>A0A385SHL5</accession>